<name>A0A0U1KVH3_9FIRM</name>
<dbReference type="Proteomes" id="UP000049855">
    <property type="component" value="Unassembled WGS sequence"/>
</dbReference>
<dbReference type="AlphaFoldDB" id="A0A0U1KVH3"/>
<dbReference type="EMBL" id="CTRP01000004">
    <property type="protein sequence ID" value="CQR71437.1"/>
    <property type="molecule type" value="Genomic_DNA"/>
</dbReference>
<proteinExistence type="predicted"/>
<evidence type="ECO:0000256" key="1">
    <source>
        <dbReference type="SAM" id="Phobius"/>
    </source>
</evidence>
<keyword evidence="1" id="KW-1133">Transmembrane helix</keyword>
<keyword evidence="3" id="KW-1185">Reference proteome</keyword>
<keyword evidence="1" id="KW-0472">Membrane</keyword>
<reference evidence="3" key="1">
    <citation type="submission" date="2015-03" db="EMBL/GenBank/DDBJ databases">
        <authorList>
            <person name="Nijsse Bart"/>
        </authorList>
    </citation>
    <scope>NUCLEOTIDE SEQUENCE [LARGE SCALE GENOMIC DNA]</scope>
</reference>
<protein>
    <submittedName>
        <fullName evidence="2">Uncharacterized protein</fullName>
    </submittedName>
</protein>
<gene>
    <name evidence="2" type="ORF">SpAn4DRAFT_3942</name>
</gene>
<feature type="transmembrane region" description="Helical" evidence="1">
    <location>
        <begin position="6"/>
        <end position="27"/>
    </location>
</feature>
<keyword evidence="1" id="KW-0812">Transmembrane</keyword>
<organism evidence="2 3">
    <name type="scientific">Sporomusa ovata</name>
    <dbReference type="NCBI Taxonomy" id="2378"/>
    <lineage>
        <taxon>Bacteria</taxon>
        <taxon>Bacillati</taxon>
        <taxon>Bacillota</taxon>
        <taxon>Negativicutes</taxon>
        <taxon>Selenomonadales</taxon>
        <taxon>Sporomusaceae</taxon>
        <taxon>Sporomusa</taxon>
    </lineage>
</organism>
<evidence type="ECO:0000313" key="3">
    <source>
        <dbReference type="Proteomes" id="UP000049855"/>
    </source>
</evidence>
<evidence type="ECO:0000313" key="2">
    <source>
        <dbReference type="EMBL" id="CQR71437.1"/>
    </source>
</evidence>
<sequence length="37" mass="4422">MVIFIIQHLIIQIIIFAISAEFGRNFIYLKEVINWKS</sequence>
<accession>A0A0U1KVH3</accession>